<evidence type="ECO:0000256" key="2">
    <source>
        <dbReference type="SAM" id="Phobius"/>
    </source>
</evidence>
<comment type="caution">
    <text evidence="3">The sequence shown here is derived from an EMBL/GenBank/DDBJ whole genome shotgun (WGS) entry which is preliminary data.</text>
</comment>
<organism evidence="3 4">
    <name type="scientific">Hohenbuehelia grisea</name>
    <dbReference type="NCBI Taxonomy" id="104357"/>
    <lineage>
        <taxon>Eukaryota</taxon>
        <taxon>Fungi</taxon>
        <taxon>Dikarya</taxon>
        <taxon>Basidiomycota</taxon>
        <taxon>Agaricomycotina</taxon>
        <taxon>Agaricomycetes</taxon>
        <taxon>Agaricomycetidae</taxon>
        <taxon>Agaricales</taxon>
        <taxon>Pleurotineae</taxon>
        <taxon>Pleurotaceae</taxon>
        <taxon>Hohenbuehelia</taxon>
    </lineage>
</organism>
<evidence type="ECO:0000256" key="1">
    <source>
        <dbReference type="SAM" id="MobiDB-lite"/>
    </source>
</evidence>
<feature type="transmembrane region" description="Helical" evidence="2">
    <location>
        <begin position="130"/>
        <end position="150"/>
    </location>
</feature>
<dbReference type="EMBL" id="JASNQZ010000005">
    <property type="protein sequence ID" value="KAL0957631.1"/>
    <property type="molecule type" value="Genomic_DNA"/>
</dbReference>
<dbReference type="Proteomes" id="UP001556367">
    <property type="component" value="Unassembled WGS sequence"/>
</dbReference>
<protein>
    <submittedName>
        <fullName evidence="3">Uncharacterized protein</fullName>
    </submittedName>
</protein>
<feature type="region of interest" description="Disordered" evidence="1">
    <location>
        <begin position="1"/>
        <end position="23"/>
    </location>
</feature>
<evidence type="ECO:0000313" key="3">
    <source>
        <dbReference type="EMBL" id="KAL0957631.1"/>
    </source>
</evidence>
<keyword evidence="2" id="KW-0812">Transmembrane</keyword>
<name>A0ABR3JPF7_9AGAR</name>
<accession>A0ABR3JPF7</accession>
<keyword evidence="2" id="KW-0472">Membrane</keyword>
<sequence length="157" mass="17977">MDIASSPHDPIHTSVGLGEQEVESSRPLPRLILVERSPTPPLPNFCVDKTLFPNFAGRLRESTDGLNVEHLEQLRATCLGSVWRHRTEWERDELVKELVGAVSLCLRWRRMRVDRQKLGLDIVGCNRWPFCFFASLFCFVIAFCFVSPSAQTWYSPS</sequence>
<gene>
    <name evidence="3" type="ORF">HGRIS_001413</name>
</gene>
<evidence type="ECO:0000313" key="4">
    <source>
        <dbReference type="Proteomes" id="UP001556367"/>
    </source>
</evidence>
<reference evidence="4" key="1">
    <citation type="submission" date="2024-06" db="EMBL/GenBank/DDBJ databases">
        <title>Multi-omics analyses provide insights into the biosynthesis of the anticancer antibiotic pleurotin in Hohenbuehelia grisea.</title>
        <authorList>
            <person name="Weaver J.A."/>
            <person name="Alberti F."/>
        </authorList>
    </citation>
    <scope>NUCLEOTIDE SEQUENCE [LARGE SCALE GENOMIC DNA]</scope>
    <source>
        <strain evidence="4">T-177</strain>
    </source>
</reference>
<keyword evidence="2" id="KW-1133">Transmembrane helix</keyword>
<keyword evidence="4" id="KW-1185">Reference proteome</keyword>
<proteinExistence type="predicted"/>